<protein>
    <recommendedName>
        <fullName evidence="5">Actin-related protein RO7</fullName>
    </recommendedName>
</protein>
<gene>
    <name evidence="3" type="ORF">PV10_02861</name>
</gene>
<organism evidence="3 4">
    <name type="scientific">Exophiala mesophila</name>
    <name type="common">Black yeast-like fungus</name>
    <dbReference type="NCBI Taxonomy" id="212818"/>
    <lineage>
        <taxon>Eukaryota</taxon>
        <taxon>Fungi</taxon>
        <taxon>Dikarya</taxon>
        <taxon>Ascomycota</taxon>
        <taxon>Pezizomycotina</taxon>
        <taxon>Eurotiomycetes</taxon>
        <taxon>Chaetothyriomycetidae</taxon>
        <taxon>Chaetothyriales</taxon>
        <taxon>Herpotrichiellaceae</taxon>
        <taxon>Exophiala</taxon>
    </lineage>
</organism>
<comment type="similarity">
    <text evidence="1">Belongs to the actin family.</text>
</comment>
<dbReference type="InterPro" id="IPR004000">
    <property type="entry name" value="Actin"/>
</dbReference>
<feature type="region of interest" description="Disordered" evidence="2">
    <location>
        <begin position="1"/>
        <end position="42"/>
    </location>
</feature>
<dbReference type="PANTHER" id="PTHR11937">
    <property type="entry name" value="ACTIN"/>
    <property type="match status" value="1"/>
</dbReference>
<dbReference type="OMA" id="GDYRGWI"/>
<evidence type="ECO:0000313" key="4">
    <source>
        <dbReference type="Proteomes" id="UP000054302"/>
    </source>
</evidence>
<dbReference type="GeneID" id="27320706"/>
<dbReference type="Gene3D" id="3.30.420.40">
    <property type="match status" value="2"/>
</dbReference>
<feature type="compositionally biased region" description="Low complexity" evidence="2">
    <location>
        <begin position="32"/>
        <end position="41"/>
    </location>
</feature>
<dbReference type="RefSeq" id="XP_016226754.1">
    <property type="nucleotide sequence ID" value="XM_016367236.1"/>
</dbReference>
<feature type="compositionally biased region" description="Polar residues" evidence="2">
    <location>
        <begin position="22"/>
        <end position="31"/>
    </location>
</feature>
<name>A0A0D1X093_EXOME</name>
<evidence type="ECO:0000256" key="2">
    <source>
        <dbReference type="SAM" id="MobiDB-lite"/>
    </source>
</evidence>
<accession>A0A0D1X093</accession>
<dbReference type="Gene3D" id="3.90.640.10">
    <property type="entry name" value="Actin, Chain A, domain 4"/>
    <property type="match status" value="1"/>
</dbReference>
<dbReference type="InterPro" id="IPR043129">
    <property type="entry name" value="ATPase_NBD"/>
</dbReference>
<sequence>MATAKPSAVRPSIRDVRPNPGSPHTPSNRHISSTSSSPFPSYWRTEEDPIIIELDPRYLRAGFQGDSAPQCTIRFTPQNSRRVGDYRVYLPGYRRRKEDVRVNSKEYELWRNDLQDVDLGLLEDKLERAVREAYNKHLLVDAGVARVILVLPSLVPHPVLDTVLTLFFQRWQISSVTLLPGPTMAVAAAGLRSGLVVDIGWEETIVHAIYEFREICVKRCTRGLKSLVFKMWDFLEGVRKEQDQSVREELVLDFDFVEEFIERAGKCHALFPHDGQGLVEQTEAMTLSENNGDSVSTLMIDWPTHTSARMIGIPKSKLQQICSESFFGSRDQDHLDDHEQPVDQLLYNTLLAVSSDVRSSCISRIIFTGEGSSISNLPEHVFSHVNTTIDKYGWTPVRGKHFNTTRNRVGELAYNRSIPVDARHHAIPTSSESKIDIDLHKRRKEDTKPTPSLRQIDSLGTWAGASLVASLKSKSFVEIERERYLSHGIAGANRNIEQYRMSQQAKPVKAGERTSWTLAGWG</sequence>
<dbReference type="Proteomes" id="UP000054302">
    <property type="component" value="Unassembled WGS sequence"/>
</dbReference>
<dbReference type="AlphaFoldDB" id="A0A0D1X093"/>
<evidence type="ECO:0008006" key="5">
    <source>
        <dbReference type="Google" id="ProtNLM"/>
    </source>
</evidence>
<dbReference type="VEuPathDB" id="FungiDB:PV10_02861"/>
<dbReference type="Pfam" id="PF00022">
    <property type="entry name" value="Actin"/>
    <property type="match status" value="1"/>
</dbReference>
<keyword evidence="4" id="KW-1185">Reference proteome</keyword>
<dbReference type="STRING" id="212818.A0A0D1X093"/>
<dbReference type="SUPFAM" id="SSF53067">
    <property type="entry name" value="Actin-like ATPase domain"/>
    <property type="match status" value="2"/>
</dbReference>
<reference evidence="3 4" key="1">
    <citation type="submission" date="2015-01" db="EMBL/GenBank/DDBJ databases">
        <title>The Genome Sequence of Exophiala mesophila CBS40295.</title>
        <authorList>
            <consortium name="The Broad Institute Genomics Platform"/>
            <person name="Cuomo C."/>
            <person name="de Hoog S."/>
            <person name="Gorbushina A."/>
            <person name="Stielow B."/>
            <person name="Teixiera M."/>
            <person name="Abouelleil A."/>
            <person name="Chapman S.B."/>
            <person name="Priest M."/>
            <person name="Young S.K."/>
            <person name="Wortman J."/>
            <person name="Nusbaum C."/>
            <person name="Birren B."/>
        </authorList>
    </citation>
    <scope>NUCLEOTIDE SEQUENCE [LARGE SCALE GENOMIC DNA]</scope>
    <source>
        <strain evidence="3 4">CBS 40295</strain>
    </source>
</reference>
<dbReference type="HOGENOM" id="CLU_023246_0_0_1"/>
<evidence type="ECO:0000256" key="1">
    <source>
        <dbReference type="RuleBase" id="RU000487"/>
    </source>
</evidence>
<proteinExistence type="inferred from homology"/>
<dbReference type="SMART" id="SM00268">
    <property type="entry name" value="ACTIN"/>
    <property type="match status" value="1"/>
</dbReference>
<dbReference type="OrthoDB" id="337660at2759"/>
<dbReference type="EMBL" id="KN847521">
    <property type="protein sequence ID" value="KIV95180.1"/>
    <property type="molecule type" value="Genomic_DNA"/>
</dbReference>
<evidence type="ECO:0000313" key="3">
    <source>
        <dbReference type="EMBL" id="KIV95180.1"/>
    </source>
</evidence>